<protein>
    <submittedName>
        <fullName evidence="3">PDZ domain-containing protein</fullName>
    </submittedName>
</protein>
<evidence type="ECO:0000313" key="3">
    <source>
        <dbReference type="EMBL" id="RFZ84160.1"/>
    </source>
</evidence>
<dbReference type="InterPro" id="IPR001478">
    <property type="entry name" value="PDZ"/>
</dbReference>
<dbReference type="Pfam" id="PF13180">
    <property type="entry name" value="PDZ_2"/>
    <property type="match status" value="1"/>
</dbReference>
<dbReference type="EMBL" id="QWDE01000001">
    <property type="protein sequence ID" value="RFZ84160.1"/>
    <property type="molecule type" value="Genomic_DNA"/>
</dbReference>
<evidence type="ECO:0000313" key="4">
    <source>
        <dbReference type="Proteomes" id="UP000260823"/>
    </source>
</evidence>
<dbReference type="OrthoDB" id="728837at2"/>
<dbReference type="PANTHER" id="PTHR22939:SF129">
    <property type="entry name" value="SERINE PROTEASE HTRA2, MITOCHONDRIAL"/>
    <property type="match status" value="1"/>
</dbReference>
<feature type="domain" description="PDZ" evidence="2">
    <location>
        <begin position="392"/>
        <end position="478"/>
    </location>
</feature>
<organism evidence="3 4">
    <name type="scientific">Mucilaginibacter terrenus</name>
    <dbReference type="NCBI Taxonomy" id="2482727"/>
    <lineage>
        <taxon>Bacteria</taxon>
        <taxon>Pseudomonadati</taxon>
        <taxon>Bacteroidota</taxon>
        <taxon>Sphingobacteriia</taxon>
        <taxon>Sphingobacteriales</taxon>
        <taxon>Sphingobacteriaceae</taxon>
        <taxon>Mucilaginibacter</taxon>
    </lineage>
</organism>
<dbReference type="PANTHER" id="PTHR22939">
    <property type="entry name" value="SERINE PROTEASE FAMILY S1C HTRA-RELATED"/>
    <property type="match status" value="1"/>
</dbReference>
<dbReference type="Proteomes" id="UP000260823">
    <property type="component" value="Unassembled WGS sequence"/>
</dbReference>
<dbReference type="InterPro" id="IPR036034">
    <property type="entry name" value="PDZ_sf"/>
</dbReference>
<dbReference type="RefSeq" id="WP_117381050.1">
    <property type="nucleotide sequence ID" value="NZ_QWDE01000001.1"/>
</dbReference>
<dbReference type="SUPFAM" id="SSF50156">
    <property type="entry name" value="PDZ domain-like"/>
    <property type="match status" value="1"/>
</dbReference>
<dbReference type="InterPro" id="IPR043504">
    <property type="entry name" value="Peptidase_S1_PA_chymotrypsin"/>
</dbReference>
<sequence>MNRYKALLLIIIQLVFIISHSGAQPGMSIKNDLTGKLQRNLLAVVAKVASSSVLMWSIDEQTGARQSSQFSGVVVSSDGIILSAAHVVKPGESYKVMFPDGRECIAKGLGTISIPPERMLPDAAMLKIIDKGPWPFAEMGWSSSMSVGSPCVSIAYPESLEQRQPTVRFGQIAVLKNKYGFIQSTCKMEPGDSGGPLFDLMGRVIGIHSGIEVSEQINHEVPIDIYRKYYSALTKAVDYQKLPDANESEKDILFKTVELSPLKGDVLKKFTNIGHDQRKSCVQIKSLIEGQEQLILGTIVMSKISTGKRLSTGLLISKSSMVGENPVIILNHKIVRATVLRRDRLNDLVLLSTDEKLPGGVKLNELERSATHINSAGSLLISPMPDSTPVVAVLGSAIVDLPPKSSYGYIGAFTGLDSNGLKFTFIQPNSAAALAGLNIGDGVESIGGHPVNDELDFVKSFGKYMAGDTVLITIKRNDKKMEKMMVLQYPPQKILNHPAEHFSGGKTLRRDGFKKVFTQDAILTPSQCGGPVYDIEGNFVGINIARFSRANVVIIPTVAIENWYYKIFF</sequence>
<evidence type="ECO:0000256" key="1">
    <source>
        <dbReference type="ARBA" id="ARBA00010541"/>
    </source>
</evidence>
<reference evidence="3 4" key="1">
    <citation type="submission" date="2018-08" db="EMBL/GenBank/DDBJ databases">
        <title>Mucilaginibacter terrae sp. nov., isolated from manganese diggings.</title>
        <authorList>
            <person name="Huang Y."/>
            <person name="Zhou Z."/>
        </authorList>
    </citation>
    <scope>NUCLEOTIDE SEQUENCE [LARGE SCALE GENOMIC DNA]</scope>
    <source>
        <strain evidence="3 4">ZH6</strain>
    </source>
</reference>
<proteinExistence type="inferred from homology"/>
<evidence type="ECO:0000259" key="2">
    <source>
        <dbReference type="SMART" id="SM00228"/>
    </source>
</evidence>
<dbReference type="Pfam" id="PF13365">
    <property type="entry name" value="Trypsin_2"/>
    <property type="match status" value="1"/>
</dbReference>
<dbReference type="SUPFAM" id="SSF50494">
    <property type="entry name" value="Trypsin-like serine proteases"/>
    <property type="match status" value="2"/>
</dbReference>
<dbReference type="AlphaFoldDB" id="A0A3E2NTH8"/>
<dbReference type="Gene3D" id="2.30.42.10">
    <property type="match status" value="1"/>
</dbReference>
<dbReference type="InterPro" id="IPR009003">
    <property type="entry name" value="Peptidase_S1_PA"/>
</dbReference>
<dbReference type="SMART" id="SM00228">
    <property type="entry name" value="PDZ"/>
    <property type="match status" value="1"/>
</dbReference>
<comment type="caution">
    <text evidence="3">The sequence shown here is derived from an EMBL/GenBank/DDBJ whole genome shotgun (WGS) entry which is preliminary data.</text>
</comment>
<comment type="similarity">
    <text evidence="1">Belongs to the peptidase S1C family.</text>
</comment>
<dbReference type="Gene3D" id="2.40.10.10">
    <property type="entry name" value="Trypsin-like serine proteases"/>
    <property type="match status" value="2"/>
</dbReference>
<accession>A0A3E2NTH8</accession>
<keyword evidence="4" id="KW-1185">Reference proteome</keyword>
<gene>
    <name evidence="3" type="ORF">DYU05_00555</name>
</gene>
<name>A0A3E2NTH8_9SPHI</name>